<accession>A0A8E2JK92</accession>
<dbReference type="PANTHER" id="PTHR10039:SF14">
    <property type="entry name" value="NACHT DOMAIN-CONTAINING PROTEIN"/>
    <property type="match status" value="1"/>
</dbReference>
<evidence type="ECO:0000313" key="5">
    <source>
        <dbReference type="EMBL" id="OCK85548.1"/>
    </source>
</evidence>
<dbReference type="PANTHER" id="PTHR10039">
    <property type="entry name" value="AMELOGENIN"/>
    <property type="match status" value="1"/>
</dbReference>
<dbReference type="PRINTS" id="PR01415">
    <property type="entry name" value="ANKYRIN"/>
</dbReference>
<dbReference type="Proteomes" id="UP000250266">
    <property type="component" value="Unassembled WGS sequence"/>
</dbReference>
<dbReference type="Pfam" id="PF24809">
    <property type="entry name" value="DUF7708"/>
    <property type="match status" value="1"/>
</dbReference>
<dbReference type="Pfam" id="PF00023">
    <property type="entry name" value="Ank"/>
    <property type="match status" value="1"/>
</dbReference>
<dbReference type="SMART" id="SM00248">
    <property type="entry name" value="ANK"/>
    <property type="match status" value="2"/>
</dbReference>
<protein>
    <recommendedName>
        <fullName evidence="7">NACHT domain-containing protein</fullName>
    </recommendedName>
</protein>
<dbReference type="PROSITE" id="PS50297">
    <property type="entry name" value="ANK_REP_REGION"/>
    <property type="match status" value="1"/>
</dbReference>
<dbReference type="InterPro" id="IPR056125">
    <property type="entry name" value="DUF7708"/>
</dbReference>
<dbReference type="Gene3D" id="1.25.40.20">
    <property type="entry name" value="Ankyrin repeat-containing domain"/>
    <property type="match status" value="1"/>
</dbReference>
<dbReference type="InterPro" id="IPR056884">
    <property type="entry name" value="NPHP3-like_N"/>
</dbReference>
<dbReference type="InterPro" id="IPR002110">
    <property type="entry name" value="Ankyrin_rpt"/>
</dbReference>
<gene>
    <name evidence="5" type="ORF">K432DRAFT_342932</name>
</gene>
<evidence type="ECO:0000259" key="4">
    <source>
        <dbReference type="Pfam" id="PF24883"/>
    </source>
</evidence>
<keyword evidence="2" id="KW-0040">ANK repeat</keyword>
<dbReference type="AlphaFoldDB" id="A0A8E2JK92"/>
<evidence type="ECO:0000259" key="3">
    <source>
        <dbReference type="Pfam" id="PF24809"/>
    </source>
</evidence>
<dbReference type="SUPFAM" id="SSF52540">
    <property type="entry name" value="P-loop containing nucleoside triphosphate hydrolases"/>
    <property type="match status" value="1"/>
</dbReference>
<evidence type="ECO:0008006" key="7">
    <source>
        <dbReference type="Google" id="ProtNLM"/>
    </source>
</evidence>
<organism evidence="5 6">
    <name type="scientific">Lepidopterella palustris CBS 459.81</name>
    <dbReference type="NCBI Taxonomy" id="1314670"/>
    <lineage>
        <taxon>Eukaryota</taxon>
        <taxon>Fungi</taxon>
        <taxon>Dikarya</taxon>
        <taxon>Ascomycota</taxon>
        <taxon>Pezizomycotina</taxon>
        <taxon>Dothideomycetes</taxon>
        <taxon>Pleosporomycetidae</taxon>
        <taxon>Mytilinidiales</taxon>
        <taxon>Argynnaceae</taxon>
        <taxon>Lepidopterella</taxon>
    </lineage>
</organism>
<evidence type="ECO:0000256" key="2">
    <source>
        <dbReference type="PROSITE-ProRule" id="PRU00023"/>
    </source>
</evidence>
<feature type="domain" description="DUF7708" evidence="3">
    <location>
        <begin position="68"/>
        <end position="201"/>
    </location>
</feature>
<dbReference type="Gene3D" id="3.40.50.300">
    <property type="entry name" value="P-loop containing nucleotide triphosphate hydrolases"/>
    <property type="match status" value="1"/>
</dbReference>
<dbReference type="OrthoDB" id="4062651at2759"/>
<dbReference type="InterPro" id="IPR027417">
    <property type="entry name" value="P-loop_NTPase"/>
</dbReference>
<evidence type="ECO:0000313" key="6">
    <source>
        <dbReference type="Proteomes" id="UP000250266"/>
    </source>
</evidence>
<dbReference type="InterPro" id="IPR036770">
    <property type="entry name" value="Ankyrin_rpt-contain_sf"/>
</dbReference>
<feature type="repeat" description="ANK" evidence="2">
    <location>
        <begin position="1077"/>
        <end position="1112"/>
    </location>
</feature>
<dbReference type="EMBL" id="KV744817">
    <property type="protein sequence ID" value="OCK85548.1"/>
    <property type="molecule type" value="Genomic_DNA"/>
</dbReference>
<keyword evidence="6" id="KW-1185">Reference proteome</keyword>
<dbReference type="SUPFAM" id="SSF48403">
    <property type="entry name" value="Ankyrin repeat"/>
    <property type="match status" value="1"/>
</dbReference>
<keyword evidence="1" id="KW-0677">Repeat</keyword>
<feature type="domain" description="Nephrocystin 3-like N-terminal" evidence="4">
    <location>
        <begin position="256"/>
        <end position="415"/>
    </location>
</feature>
<evidence type="ECO:0000256" key="1">
    <source>
        <dbReference type="ARBA" id="ARBA00022737"/>
    </source>
</evidence>
<proteinExistence type="predicted"/>
<sequence>MAADNRIREAFDRAKKDFQKELKNPSLLVDILATTSIEKVYDAAEKLQKDQARRGHLRHLRKIEPYLDRLRQYTNVINTFVQVKPDVLALIWGPIMLLLQISSNLTQSFDAIRNIMADIGDKLPLFEEYTQIFESNERIKDALCLFFQDILDFYLTALNFFSAKRWALIFESVWPRHKLKIDIVAKNIESHGLLMSNEVNLEHIREAHDARIKSLEHYERTRKAQENQDFDTVVTHLSAKMYDGELHRLRRATCDGTGRWLQKEKSFSRWIDPEDTSTRLVWLQGIPGAGKSHLSAMVVEKVKSNHTLFAFLSYNDRSGLSTISILHSLIIQLVTDDKDLRVKLCEIFESNRRDVKGNPRYARETLSALLKCAGQTHIVVDGLDEADEFERQMTLHELLAILNDTQETKLLISSRNEDDIAKLLKDSAETIRVDHNNAGCVQAYIMNRTKLWFNESDFHAEACSEIRALLAPLASKANGMFLYARIVMDSVTMCHGLDLIREELRVLPESLEDAYARNIQRLNQLQPSLRERARRLLGWIGCSPVPLTRHELEQALCITPGRLDQGAEVHASLNFVKLCGPIVEVIGDHIYFVHFTVKNYLFSLQSNSFVSVIQSNIDLAITCLTYLSLDIFDLDMEDEDIKANIVSGRYRLHGFAISQWAELVRRCARLLRNESPPNEFVQAMECFVEKRENLEYECLSNDELDFSEVKIFKKEPKLHETLCNVLQFRQLESSEWRLDKNHSWTNYDPVTLSYFSVRIYEQLEELLCPESTHTSSCDCSKLRRHYGTQPFKCPYFVCYSQRLAFETKDVRDSHARRHGRPYKCTFPTCEFAMIGFQSHGQYQKHWLQCHEDKTPKPNQSFDGLEGDEIQPLLFDLVTMGKVNEVRELLPRFGQLDSVAQRELRMLAAFSGPLAMFQLLTKEPLTDYPRSNLVYFIEEAIKGENIDVLNWISAVIPTYTSLWTGDYLSTSSHAMAMSSTAPEIFEHWKEHFAKCSPKPGTNLNVCIGFGVIRSAKSPTRALELAAIWREQVSFGHLGKKALGNALRNVAETTCSVVLAKALLECGADVDFRFNDRRQARTPLHVAATKSNAEAANLMKFLLESGADPNASAEVKQTRTPSMERGAQNISKWLGMTWDQLVRSTEAQRTKGSA</sequence>
<dbReference type="PROSITE" id="PS50088">
    <property type="entry name" value="ANK_REPEAT"/>
    <property type="match status" value="1"/>
</dbReference>
<name>A0A8E2JK92_9PEZI</name>
<reference evidence="5 6" key="1">
    <citation type="journal article" date="2016" name="Nat. Commun.">
        <title>Ectomycorrhizal ecology is imprinted in the genome of the dominant symbiotic fungus Cenococcum geophilum.</title>
        <authorList>
            <consortium name="DOE Joint Genome Institute"/>
            <person name="Peter M."/>
            <person name="Kohler A."/>
            <person name="Ohm R.A."/>
            <person name="Kuo A."/>
            <person name="Krutzmann J."/>
            <person name="Morin E."/>
            <person name="Arend M."/>
            <person name="Barry K.W."/>
            <person name="Binder M."/>
            <person name="Choi C."/>
            <person name="Clum A."/>
            <person name="Copeland A."/>
            <person name="Grisel N."/>
            <person name="Haridas S."/>
            <person name="Kipfer T."/>
            <person name="LaButti K."/>
            <person name="Lindquist E."/>
            <person name="Lipzen A."/>
            <person name="Maire R."/>
            <person name="Meier B."/>
            <person name="Mihaltcheva S."/>
            <person name="Molinier V."/>
            <person name="Murat C."/>
            <person name="Poggeler S."/>
            <person name="Quandt C.A."/>
            <person name="Sperisen C."/>
            <person name="Tritt A."/>
            <person name="Tisserant E."/>
            <person name="Crous P.W."/>
            <person name="Henrissat B."/>
            <person name="Nehls U."/>
            <person name="Egli S."/>
            <person name="Spatafora J.W."/>
            <person name="Grigoriev I.V."/>
            <person name="Martin F.M."/>
        </authorList>
    </citation>
    <scope>NUCLEOTIDE SEQUENCE [LARGE SCALE GENOMIC DNA]</scope>
    <source>
        <strain evidence="5 6">CBS 459.81</strain>
    </source>
</reference>
<dbReference type="Pfam" id="PF24883">
    <property type="entry name" value="NPHP3_N"/>
    <property type="match status" value="1"/>
</dbReference>